<organism evidence="4 5">
    <name type="scientific">Araneus ventricosus</name>
    <name type="common">Orbweaver spider</name>
    <name type="synonym">Epeira ventricosa</name>
    <dbReference type="NCBI Taxonomy" id="182803"/>
    <lineage>
        <taxon>Eukaryota</taxon>
        <taxon>Metazoa</taxon>
        <taxon>Ecdysozoa</taxon>
        <taxon>Arthropoda</taxon>
        <taxon>Chelicerata</taxon>
        <taxon>Arachnida</taxon>
        <taxon>Araneae</taxon>
        <taxon>Araneomorphae</taxon>
        <taxon>Entelegynae</taxon>
        <taxon>Araneoidea</taxon>
        <taxon>Araneidae</taxon>
        <taxon>Araneus</taxon>
    </lineage>
</organism>
<dbReference type="Pfam" id="PF01347">
    <property type="entry name" value="Vitellogenin_N"/>
    <property type="match status" value="1"/>
</dbReference>
<evidence type="ECO:0000256" key="1">
    <source>
        <dbReference type="ARBA" id="ARBA00023157"/>
    </source>
</evidence>
<protein>
    <submittedName>
        <fullName evidence="4">Apolipophorin</fullName>
    </submittedName>
</protein>
<dbReference type="EMBL" id="BGPR01000207">
    <property type="protein sequence ID" value="GBM04815.1"/>
    <property type="molecule type" value="Genomic_DNA"/>
</dbReference>
<keyword evidence="1" id="KW-1015">Disulfide bond</keyword>
<comment type="caution">
    <text evidence="4">The sequence shown here is derived from an EMBL/GenBank/DDBJ whole genome shotgun (WGS) entry which is preliminary data.</text>
</comment>
<dbReference type="AlphaFoldDB" id="A0A4Y2CNC9"/>
<dbReference type="GO" id="GO:0005319">
    <property type="term" value="F:lipid transporter activity"/>
    <property type="evidence" value="ECO:0007669"/>
    <property type="project" value="InterPro"/>
</dbReference>
<dbReference type="InterPro" id="IPR015817">
    <property type="entry name" value="Vitellinogen_open_b-sht_sub1"/>
</dbReference>
<dbReference type="Proteomes" id="UP000499080">
    <property type="component" value="Unassembled WGS sequence"/>
</dbReference>
<dbReference type="Pfam" id="PF09172">
    <property type="entry name" value="Vit_open_b-sht"/>
    <property type="match status" value="1"/>
</dbReference>
<feature type="domain" description="Vitellinogen open beta-sheet" evidence="3">
    <location>
        <begin position="203"/>
        <end position="395"/>
    </location>
</feature>
<dbReference type="Gene3D" id="1.25.10.20">
    <property type="entry name" value="Vitellinogen, superhelical"/>
    <property type="match status" value="1"/>
</dbReference>
<evidence type="ECO:0000313" key="4">
    <source>
        <dbReference type="EMBL" id="GBM04815.1"/>
    </source>
</evidence>
<evidence type="ECO:0000256" key="2">
    <source>
        <dbReference type="ARBA" id="ARBA00023180"/>
    </source>
</evidence>
<dbReference type="Gene3D" id="2.20.50.20">
    <property type="entry name" value="Lipovitellin. Chain A, domain 3"/>
    <property type="match status" value="1"/>
</dbReference>
<evidence type="ECO:0000259" key="3">
    <source>
        <dbReference type="SMART" id="SM01169"/>
    </source>
</evidence>
<name>A0A4Y2CNC9_ARAVE</name>
<dbReference type="InterPro" id="IPR001747">
    <property type="entry name" value="Vitellogenin_N"/>
</dbReference>
<sequence>MLFLILSRKDLLKNHPSASIILGVTAMIHRLCSSENCDKISSVAKVVTAFNDYLGPKCRSGDEKKILTALKAFGNMGYHGKAHRNIIECAESCSKSIKVRLAAIESFRRIDKKRPDEFLQIYSNTNEDYEVRIAIFASMVKHADEEQLQQIAEVAENETDEQVSSYVYTFLKNMGKTPFPSKQKTRKMIQNLKIRQPNENYWKNSKHIEVSGFSKLMAIGGAIEADIIQEPNTKLPRSVYTRLDVDLFGRNFNLLEFGVRAEKLEDILNRFVELKQELSKKKLRNLFGIKSLLGDTNTELSLFVRTMNAEVFDLSTSDLIALREVMARQKDFDLSHSFVFMNSKLVLPSITGRSYSIDLTGSSTVGLTAKSKFDLLSLPGAGDVRLQFQPRLTIIL</sequence>
<dbReference type="GO" id="GO:0045735">
    <property type="term" value="F:nutrient reservoir activity"/>
    <property type="evidence" value="ECO:0007669"/>
    <property type="project" value="UniProtKB-KW"/>
</dbReference>
<dbReference type="InterPro" id="IPR015255">
    <property type="entry name" value="Vitellinogen_open_b-sht"/>
</dbReference>
<keyword evidence="2" id="KW-0325">Glycoprotein</keyword>
<dbReference type="SUPFAM" id="SSF48431">
    <property type="entry name" value="Lipovitellin-phosvitin complex, superhelical domain"/>
    <property type="match status" value="1"/>
</dbReference>
<reference evidence="4 5" key="1">
    <citation type="journal article" date="2019" name="Sci. Rep.">
        <title>Orb-weaving spider Araneus ventricosus genome elucidates the spidroin gene catalogue.</title>
        <authorList>
            <person name="Kono N."/>
            <person name="Nakamura H."/>
            <person name="Ohtoshi R."/>
            <person name="Moran D.A.P."/>
            <person name="Shinohara A."/>
            <person name="Yoshida Y."/>
            <person name="Fujiwara M."/>
            <person name="Mori M."/>
            <person name="Tomita M."/>
            <person name="Arakawa K."/>
        </authorList>
    </citation>
    <scope>NUCLEOTIDE SEQUENCE [LARGE SCALE GENOMIC DNA]</scope>
</reference>
<keyword evidence="5" id="KW-1185">Reference proteome</keyword>
<dbReference type="InterPro" id="IPR011030">
    <property type="entry name" value="Lipovitellin_superhlx_dom"/>
</dbReference>
<proteinExistence type="predicted"/>
<dbReference type="SMART" id="SM01169">
    <property type="entry name" value="DUF1943"/>
    <property type="match status" value="1"/>
</dbReference>
<dbReference type="InterPro" id="IPR050733">
    <property type="entry name" value="Vitellogenin/Apolipophorin"/>
</dbReference>
<evidence type="ECO:0000313" key="5">
    <source>
        <dbReference type="Proteomes" id="UP000499080"/>
    </source>
</evidence>
<gene>
    <name evidence="4" type="primary">APLP_2</name>
    <name evidence="4" type="ORF">AVEN_20245_1</name>
</gene>
<dbReference type="PANTHER" id="PTHR23345:SF15">
    <property type="entry name" value="VITELLOGENIN 1-RELATED"/>
    <property type="match status" value="1"/>
</dbReference>
<dbReference type="OrthoDB" id="6429329at2759"/>
<dbReference type="InterPro" id="IPR015819">
    <property type="entry name" value="Lipid_transp_b-sht_shell"/>
</dbReference>
<accession>A0A4Y2CNC9</accession>
<dbReference type="SUPFAM" id="SSF56968">
    <property type="entry name" value="Lipovitellin-phosvitin complex, beta-sheet shell regions"/>
    <property type="match status" value="1"/>
</dbReference>
<dbReference type="PANTHER" id="PTHR23345">
    <property type="entry name" value="VITELLOGENIN-RELATED"/>
    <property type="match status" value="1"/>
</dbReference>